<reference evidence="1 2" key="2">
    <citation type="journal article" date="2022" name="Mol. Ecol. Resour.">
        <title>The genomes of chicory, endive, great burdock and yacon provide insights into Asteraceae paleo-polyploidization history and plant inulin production.</title>
        <authorList>
            <person name="Fan W."/>
            <person name="Wang S."/>
            <person name="Wang H."/>
            <person name="Wang A."/>
            <person name="Jiang F."/>
            <person name="Liu H."/>
            <person name="Zhao H."/>
            <person name="Xu D."/>
            <person name="Zhang Y."/>
        </authorList>
    </citation>
    <scope>NUCLEOTIDE SEQUENCE [LARGE SCALE GENOMIC DNA]</scope>
    <source>
        <strain evidence="2">cv. Punajuju</strain>
        <tissue evidence="1">Leaves</tissue>
    </source>
</reference>
<proteinExistence type="predicted"/>
<dbReference type="EMBL" id="CM042010">
    <property type="protein sequence ID" value="KAI3781796.1"/>
    <property type="molecule type" value="Genomic_DNA"/>
</dbReference>
<dbReference type="Proteomes" id="UP001055811">
    <property type="component" value="Linkage Group LG02"/>
</dbReference>
<organism evidence="1 2">
    <name type="scientific">Cichorium intybus</name>
    <name type="common">Chicory</name>
    <dbReference type="NCBI Taxonomy" id="13427"/>
    <lineage>
        <taxon>Eukaryota</taxon>
        <taxon>Viridiplantae</taxon>
        <taxon>Streptophyta</taxon>
        <taxon>Embryophyta</taxon>
        <taxon>Tracheophyta</taxon>
        <taxon>Spermatophyta</taxon>
        <taxon>Magnoliopsida</taxon>
        <taxon>eudicotyledons</taxon>
        <taxon>Gunneridae</taxon>
        <taxon>Pentapetalae</taxon>
        <taxon>asterids</taxon>
        <taxon>campanulids</taxon>
        <taxon>Asterales</taxon>
        <taxon>Asteraceae</taxon>
        <taxon>Cichorioideae</taxon>
        <taxon>Cichorieae</taxon>
        <taxon>Cichoriinae</taxon>
        <taxon>Cichorium</taxon>
    </lineage>
</organism>
<keyword evidence="2" id="KW-1185">Reference proteome</keyword>
<name>A0ACB9GFK4_CICIN</name>
<protein>
    <submittedName>
        <fullName evidence="1">Uncharacterized protein</fullName>
    </submittedName>
</protein>
<sequence length="317" mass="36101">MENADDLRFGEEGEFLSITCLCVQPTSTYQVIQNEMMSKPDLSVEPDPELPLALLHQKEAGKRLLLIANSDYIYTDKMMRHSFNRFLPNDMNWRDLFEMACPGGLYSGGSAQMVANTIGIHGDEILYVGDHSYTHVSVSKVHLRWRTALICVQLEEESFKDLVAACLVKDPKKRPSSEKLLKHPFFKNARTTEYLENTLLNGLSQLGDRFRMLKAKEVELFMQNKELYGEKQHLSQQEYIRGISACNFDLEDLKNQAALIQDYDEISNTEEPNANSKQQNRPNDVGLPAERLSPDISDHSDNGSHHEVFPITFPNTS</sequence>
<accession>A0ACB9GFK4</accession>
<evidence type="ECO:0000313" key="2">
    <source>
        <dbReference type="Proteomes" id="UP001055811"/>
    </source>
</evidence>
<evidence type="ECO:0000313" key="1">
    <source>
        <dbReference type="EMBL" id="KAI3781796.1"/>
    </source>
</evidence>
<comment type="caution">
    <text evidence="1">The sequence shown here is derived from an EMBL/GenBank/DDBJ whole genome shotgun (WGS) entry which is preliminary data.</text>
</comment>
<gene>
    <name evidence="1" type="ORF">L2E82_11822</name>
</gene>
<reference evidence="2" key="1">
    <citation type="journal article" date="2022" name="Mol. Ecol. Resour.">
        <title>The genomes of chicory, endive, great burdock and yacon provide insights into Asteraceae palaeo-polyploidization history and plant inulin production.</title>
        <authorList>
            <person name="Fan W."/>
            <person name="Wang S."/>
            <person name="Wang H."/>
            <person name="Wang A."/>
            <person name="Jiang F."/>
            <person name="Liu H."/>
            <person name="Zhao H."/>
            <person name="Xu D."/>
            <person name="Zhang Y."/>
        </authorList>
    </citation>
    <scope>NUCLEOTIDE SEQUENCE [LARGE SCALE GENOMIC DNA]</scope>
    <source>
        <strain evidence="2">cv. Punajuju</strain>
    </source>
</reference>